<dbReference type="PANTHER" id="PTHR23241">
    <property type="entry name" value="LATE EMBRYOGENESIS ABUNDANT PLANTS LEA-RELATED"/>
    <property type="match status" value="1"/>
</dbReference>
<dbReference type="GO" id="GO:0016020">
    <property type="term" value="C:membrane"/>
    <property type="evidence" value="ECO:0007669"/>
    <property type="project" value="UniProtKB-SubCell"/>
</dbReference>
<evidence type="ECO:0000256" key="1">
    <source>
        <dbReference type="ARBA" id="ARBA00004370"/>
    </source>
</evidence>
<dbReference type="InterPro" id="IPR025423">
    <property type="entry name" value="TMEM205-like"/>
</dbReference>
<feature type="signal peptide" evidence="6">
    <location>
        <begin position="1"/>
        <end position="17"/>
    </location>
</feature>
<reference evidence="8" key="1">
    <citation type="journal article" date="2009" name="Rice">
        <title>De Novo Next Generation Sequencing of Plant Genomes.</title>
        <authorList>
            <person name="Rounsley S."/>
            <person name="Marri P.R."/>
            <person name="Yu Y."/>
            <person name="He R."/>
            <person name="Sisneros N."/>
            <person name="Goicoechea J.L."/>
            <person name="Lee S.J."/>
            <person name="Angelova A."/>
            <person name="Kudrna D."/>
            <person name="Luo M."/>
            <person name="Affourtit J."/>
            <person name="Desany B."/>
            <person name="Knight J."/>
            <person name="Niazi F."/>
            <person name="Egholm M."/>
            <person name="Wing R.A."/>
        </authorList>
    </citation>
    <scope>NUCLEOTIDE SEQUENCE [LARGE SCALE GENOMIC DNA]</scope>
    <source>
        <strain evidence="8">cv. IRGC 105608</strain>
    </source>
</reference>
<feature type="transmembrane region" description="Helical" evidence="5">
    <location>
        <begin position="116"/>
        <end position="135"/>
    </location>
</feature>
<feature type="transmembrane region" description="Helical" evidence="5">
    <location>
        <begin position="35"/>
        <end position="56"/>
    </location>
</feature>
<evidence type="ECO:0000256" key="6">
    <source>
        <dbReference type="SAM" id="SignalP"/>
    </source>
</evidence>
<keyword evidence="6" id="KW-0732">Signal</keyword>
<dbReference type="Gramene" id="OBART12G15540.1">
    <property type="protein sequence ID" value="OBART12G15540.1"/>
    <property type="gene ID" value="OBART12G15540"/>
</dbReference>
<dbReference type="AlphaFoldDB" id="A0A0D3HVM1"/>
<evidence type="ECO:0000313" key="9">
    <source>
        <dbReference type="Proteomes" id="UP000026960"/>
    </source>
</evidence>
<evidence type="ECO:0000313" key="8">
    <source>
        <dbReference type="EnsemblPlants" id="OBART12G15540.1"/>
    </source>
</evidence>
<dbReference type="PANTHER" id="PTHR23241:SF105">
    <property type="entry name" value="DUF4149 DOMAIN-CONTAINING PROTEIN"/>
    <property type="match status" value="1"/>
</dbReference>
<accession>A0A0D3HVM1</accession>
<feature type="domain" description="TMEM205-like" evidence="7">
    <location>
        <begin position="32"/>
        <end position="147"/>
    </location>
</feature>
<comment type="subcellular location">
    <subcellularLocation>
        <location evidence="1">Membrane</location>
    </subcellularLocation>
</comment>
<keyword evidence="4 5" id="KW-0472">Membrane</keyword>
<keyword evidence="2 5" id="KW-0812">Transmembrane</keyword>
<evidence type="ECO:0000256" key="3">
    <source>
        <dbReference type="ARBA" id="ARBA00022989"/>
    </source>
</evidence>
<reference evidence="8" key="2">
    <citation type="submission" date="2015-03" db="UniProtKB">
        <authorList>
            <consortium name="EnsemblPlants"/>
        </authorList>
    </citation>
    <scope>IDENTIFICATION</scope>
</reference>
<keyword evidence="9" id="KW-1185">Reference proteome</keyword>
<evidence type="ECO:0000259" key="7">
    <source>
        <dbReference type="Pfam" id="PF13664"/>
    </source>
</evidence>
<dbReference type="eggNOG" id="KOG2886">
    <property type="taxonomic scope" value="Eukaryota"/>
</dbReference>
<evidence type="ECO:0000256" key="5">
    <source>
        <dbReference type="SAM" id="Phobius"/>
    </source>
</evidence>
<keyword evidence="3 5" id="KW-1133">Transmembrane helix</keyword>
<evidence type="ECO:0000256" key="4">
    <source>
        <dbReference type="ARBA" id="ARBA00023136"/>
    </source>
</evidence>
<sequence>MLLLLLAVFFLLAGGAGLGMTAAAAAKAVHLLCFATSWGVTVWAILVGGVIMFLYYTFSPCSFNVFPPNLPRHAMGRLRGKVFPACFALNAACTAASAAAFAWLHRPPWPPAERRQLAVLLVAAGYDLANLLIFTPRTLEAMRERHKVERSLGIGGDGSFVGWRQNARAARSSSTLAAENARFWVAHSFSAVALVISAAGLFSHFCYLSGKIVI</sequence>
<dbReference type="Proteomes" id="UP000026960">
    <property type="component" value="Chromosome 12"/>
</dbReference>
<evidence type="ECO:0000256" key="2">
    <source>
        <dbReference type="ARBA" id="ARBA00022692"/>
    </source>
</evidence>
<protein>
    <recommendedName>
        <fullName evidence="7">TMEM205-like domain-containing protein</fullName>
    </recommendedName>
</protein>
<proteinExistence type="predicted"/>
<dbReference type="InterPro" id="IPR053009">
    <property type="entry name" value="Xanthocillin_Biosynth-Assoc"/>
</dbReference>
<organism evidence="8">
    <name type="scientific">Oryza barthii</name>
    <dbReference type="NCBI Taxonomy" id="65489"/>
    <lineage>
        <taxon>Eukaryota</taxon>
        <taxon>Viridiplantae</taxon>
        <taxon>Streptophyta</taxon>
        <taxon>Embryophyta</taxon>
        <taxon>Tracheophyta</taxon>
        <taxon>Spermatophyta</taxon>
        <taxon>Magnoliopsida</taxon>
        <taxon>Liliopsida</taxon>
        <taxon>Poales</taxon>
        <taxon>Poaceae</taxon>
        <taxon>BOP clade</taxon>
        <taxon>Oryzoideae</taxon>
        <taxon>Oryzeae</taxon>
        <taxon>Oryzinae</taxon>
        <taxon>Oryza</taxon>
    </lineage>
</organism>
<dbReference type="PaxDb" id="65489-OBART12G15540.1"/>
<dbReference type="EnsemblPlants" id="OBART12G15540.1">
    <property type="protein sequence ID" value="OBART12G15540.1"/>
    <property type="gene ID" value="OBART12G15540"/>
</dbReference>
<dbReference type="Pfam" id="PF13664">
    <property type="entry name" value="DUF4149"/>
    <property type="match status" value="1"/>
</dbReference>
<feature type="transmembrane region" description="Helical" evidence="5">
    <location>
        <begin position="82"/>
        <end position="104"/>
    </location>
</feature>
<feature type="transmembrane region" description="Helical" evidence="5">
    <location>
        <begin position="181"/>
        <end position="202"/>
    </location>
</feature>
<feature type="chain" id="PRO_5002273662" description="TMEM205-like domain-containing protein" evidence="6">
    <location>
        <begin position="18"/>
        <end position="214"/>
    </location>
</feature>
<name>A0A0D3HVM1_9ORYZ</name>
<dbReference type="HOGENOM" id="CLU_094297_1_0_1"/>